<dbReference type="AlphaFoldDB" id="A0A414S361"/>
<feature type="coiled-coil region" evidence="1">
    <location>
        <begin position="9"/>
        <end position="36"/>
    </location>
</feature>
<evidence type="ECO:0000313" key="3">
    <source>
        <dbReference type="Proteomes" id="UP000284112"/>
    </source>
</evidence>
<evidence type="ECO:0000313" key="2">
    <source>
        <dbReference type="EMBL" id="RHG09575.1"/>
    </source>
</evidence>
<proteinExistence type="predicted"/>
<accession>A0A414S361</accession>
<protein>
    <submittedName>
        <fullName evidence="2">RNA polymerase subunit sigma-70</fullName>
    </submittedName>
</protein>
<keyword evidence="1" id="KW-0175">Coiled coil</keyword>
<sequence>MDKNILNDYIDACKFIEEAEKELEKLKKRRQTVQDKVRGSNPEWPYEAKSFNVCGTAEKLEDAGKIQKEEQIIEEQKEVAEELKIKVEEWMKSIPFRMQRIIKYKFFERLPWEEVARKIGDKCSGEGIRMEFNRFMKK</sequence>
<feature type="coiled-coil region" evidence="1">
    <location>
        <begin position="66"/>
        <end position="93"/>
    </location>
</feature>
<comment type="caution">
    <text evidence="2">The sequence shown here is derived from an EMBL/GenBank/DDBJ whole genome shotgun (WGS) entry which is preliminary data.</text>
</comment>
<organism evidence="2 3">
    <name type="scientific">Dorea longicatena</name>
    <dbReference type="NCBI Taxonomy" id="88431"/>
    <lineage>
        <taxon>Bacteria</taxon>
        <taxon>Bacillati</taxon>
        <taxon>Bacillota</taxon>
        <taxon>Clostridia</taxon>
        <taxon>Lachnospirales</taxon>
        <taxon>Lachnospiraceae</taxon>
        <taxon>Dorea</taxon>
    </lineage>
</organism>
<dbReference type="Proteomes" id="UP000284112">
    <property type="component" value="Unassembled WGS sequence"/>
</dbReference>
<reference evidence="2 3" key="1">
    <citation type="submission" date="2018-08" db="EMBL/GenBank/DDBJ databases">
        <title>A genome reference for cultivated species of the human gut microbiota.</title>
        <authorList>
            <person name="Zou Y."/>
            <person name="Xue W."/>
            <person name="Luo G."/>
        </authorList>
    </citation>
    <scope>NUCLEOTIDE SEQUENCE [LARGE SCALE GENOMIC DNA]</scope>
    <source>
        <strain evidence="2 3">AM23-13</strain>
    </source>
</reference>
<dbReference type="EMBL" id="QRHW01000007">
    <property type="protein sequence ID" value="RHG09575.1"/>
    <property type="molecule type" value="Genomic_DNA"/>
</dbReference>
<dbReference type="RefSeq" id="WP_118309451.1">
    <property type="nucleotide sequence ID" value="NZ_CAXVIO010000001.1"/>
</dbReference>
<gene>
    <name evidence="2" type="ORF">DW641_05820</name>
</gene>
<name>A0A414S361_9FIRM</name>
<evidence type="ECO:0000256" key="1">
    <source>
        <dbReference type="SAM" id="Coils"/>
    </source>
</evidence>